<gene>
    <name evidence="14" type="ORF">DVK44_25020</name>
</gene>
<evidence type="ECO:0000256" key="11">
    <source>
        <dbReference type="SAM" id="MobiDB-lite"/>
    </source>
</evidence>
<evidence type="ECO:0000259" key="13">
    <source>
        <dbReference type="PROSITE" id="PS50850"/>
    </source>
</evidence>
<evidence type="ECO:0000313" key="15">
    <source>
        <dbReference type="Proteomes" id="UP000253868"/>
    </source>
</evidence>
<dbReference type="EMBL" id="CP031194">
    <property type="protein sequence ID" value="AXG80388.1"/>
    <property type="molecule type" value="Genomic_DNA"/>
</dbReference>
<feature type="transmembrane region" description="Helical" evidence="12">
    <location>
        <begin position="375"/>
        <end position="394"/>
    </location>
</feature>
<feature type="transmembrane region" description="Helical" evidence="12">
    <location>
        <begin position="231"/>
        <end position="250"/>
    </location>
</feature>
<dbReference type="Proteomes" id="UP000253868">
    <property type="component" value="Chromosome"/>
</dbReference>
<dbReference type="PANTHER" id="PTHR43045">
    <property type="entry name" value="SHIKIMATE TRANSPORTER"/>
    <property type="match status" value="1"/>
</dbReference>
<evidence type="ECO:0000256" key="7">
    <source>
        <dbReference type="ARBA" id="ARBA00022989"/>
    </source>
</evidence>
<feature type="region of interest" description="Disordered" evidence="11">
    <location>
        <begin position="466"/>
        <end position="492"/>
    </location>
</feature>
<feature type="transmembrane region" description="Helical" evidence="12">
    <location>
        <begin position="196"/>
        <end position="219"/>
    </location>
</feature>
<feature type="transmembrane region" description="Helical" evidence="12">
    <location>
        <begin position="293"/>
        <end position="310"/>
    </location>
</feature>
<organism evidence="14 15">
    <name type="scientific">Streptomyces paludis</name>
    <dbReference type="NCBI Taxonomy" id="2282738"/>
    <lineage>
        <taxon>Bacteria</taxon>
        <taxon>Bacillati</taxon>
        <taxon>Actinomycetota</taxon>
        <taxon>Actinomycetes</taxon>
        <taxon>Kitasatosporales</taxon>
        <taxon>Streptomycetaceae</taxon>
        <taxon>Streptomyces</taxon>
    </lineage>
</organism>
<evidence type="ECO:0000256" key="6">
    <source>
        <dbReference type="ARBA" id="ARBA00022847"/>
    </source>
</evidence>
<feature type="transmembrane region" description="Helical" evidence="12">
    <location>
        <begin position="350"/>
        <end position="369"/>
    </location>
</feature>
<evidence type="ECO:0000256" key="12">
    <source>
        <dbReference type="SAM" id="Phobius"/>
    </source>
</evidence>
<dbReference type="InterPro" id="IPR020846">
    <property type="entry name" value="MFS_dom"/>
</dbReference>
<comment type="function">
    <text evidence="9">May be a proton symporter involved in the uptake of osmolytes such as proline and glycine betaine.</text>
</comment>
<evidence type="ECO:0000256" key="5">
    <source>
        <dbReference type="ARBA" id="ARBA00022692"/>
    </source>
</evidence>
<evidence type="ECO:0000256" key="8">
    <source>
        <dbReference type="ARBA" id="ARBA00023136"/>
    </source>
</evidence>
<dbReference type="GO" id="GO:0005886">
    <property type="term" value="C:plasma membrane"/>
    <property type="evidence" value="ECO:0007669"/>
    <property type="project" value="UniProtKB-SubCell"/>
</dbReference>
<dbReference type="Pfam" id="PF07690">
    <property type="entry name" value="MFS_1"/>
    <property type="match status" value="1"/>
</dbReference>
<dbReference type="OrthoDB" id="8953821at2"/>
<evidence type="ECO:0000256" key="9">
    <source>
        <dbReference type="ARBA" id="ARBA00037295"/>
    </source>
</evidence>
<accession>A0A345HUL4</accession>
<dbReference type="AlphaFoldDB" id="A0A345HUL4"/>
<dbReference type="InterPro" id="IPR036259">
    <property type="entry name" value="MFS_trans_sf"/>
</dbReference>
<feature type="transmembrane region" description="Helical" evidence="12">
    <location>
        <begin position="322"/>
        <end position="343"/>
    </location>
</feature>
<feature type="transmembrane region" description="Helical" evidence="12">
    <location>
        <begin position="161"/>
        <end position="184"/>
    </location>
</feature>
<dbReference type="CDD" id="cd17369">
    <property type="entry name" value="MFS_ShiA_like"/>
    <property type="match status" value="1"/>
</dbReference>
<evidence type="ECO:0000256" key="4">
    <source>
        <dbReference type="ARBA" id="ARBA00022475"/>
    </source>
</evidence>
<feature type="domain" description="Major facilitator superfamily (MFS) profile" evidence="13">
    <location>
        <begin position="58"/>
        <end position="464"/>
    </location>
</feature>
<name>A0A345HUL4_9ACTN</name>
<keyword evidence="4" id="KW-1003">Cell membrane</keyword>
<keyword evidence="15" id="KW-1185">Reference proteome</keyword>
<evidence type="ECO:0000313" key="14">
    <source>
        <dbReference type="EMBL" id="AXG80388.1"/>
    </source>
</evidence>
<proteinExistence type="inferred from homology"/>
<evidence type="ECO:0000256" key="2">
    <source>
        <dbReference type="ARBA" id="ARBA00008240"/>
    </source>
</evidence>
<dbReference type="PANTHER" id="PTHR43045:SF1">
    <property type="entry name" value="SHIKIMATE TRANSPORTER"/>
    <property type="match status" value="1"/>
</dbReference>
<reference evidence="15" key="1">
    <citation type="submission" date="2018-07" db="EMBL/GenBank/DDBJ databases">
        <authorList>
            <person name="Zhao J."/>
        </authorList>
    </citation>
    <scope>NUCLEOTIDE SEQUENCE [LARGE SCALE GENOMIC DNA]</scope>
    <source>
        <strain evidence="15">GSSD-12</strain>
    </source>
</reference>
<dbReference type="KEGG" id="spad:DVK44_25020"/>
<dbReference type="SUPFAM" id="SSF103473">
    <property type="entry name" value="MFS general substrate transporter"/>
    <property type="match status" value="1"/>
</dbReference>
<feature type="transmembrane region" description="Helical" evidence="12">
    <location>
        <begin position="131"/>
        <end position="155"/>
    </location>
</feature>
<evidence type="ECO:0000256" key="1">
    <source>
        <dbReference type="ARBA" id="ARBA00004651"/>
    </source>
</evidence>
<keyword evidence="8 12" id="KW-0472">Membrane</keyword>
<dbReference type="FunFam" id="1.20.1250.20:FF:000001">
    <property type="entry name" value="Dicarboxylate MFS transporter"/>
    <property type="match status" value="1"/>
</dbReference>
<keyword evidence="6" id="KW-0769">Symport</keyword>
<sequence length="492" mass="51125">MPEGRQCASPRTDIVKNSTGTAADTDDAGKDDAGTDGSTGADLSTAGTGGGRSAVRRAFFASLTGTALEWYDFAIYSVAAALVFGEVFFPSEDPATGTLLAFSTYAVGYVSRPLGGFVFGRLGDKIGRKKVLIATLVLIGVATLLIGLLPGYATIGVAAPIALVILRFAQGVGVGGEWGGAVLLSSEFGDPRKRGFYASAAQIGPPAGNLMANGVLALLGAVLTDAQFVSWGWRVAFLLSGVLVVFGLWIRAKLEETPVFQAMEAEQTRPEAPIREVFTTHPRALTAAILSRVAPDVLYALFTVFVLTYATTELGMSRGSALGAVLLGSSFQVFLIPLAGALSDRINRRLLYGCSAIAAGVWPFVFFPMVGGGSWPLLAFGVVVALAIHSLMYGPQAAFIAEQFSPRLRYTGSSLAYTLAGVIGGAVAPLLFTALLDAYDSWLPLGLYLVITAVVTIIGLSLGRDADPEEESTAPAPATEPTPVSAPAPASE</sequence>
<comment type="subcellular location">
    <subcellularLocation>
        <location evidence="1">Cell membrane</location>
        <topology evidence="1">Multi-pass membrane protein</topology>
    </subcellularLocation>
</comment>
<feature type="region of interest" description="Disordered" evidence="11">
    <location>
        <begin position="1"/>
        <end position="51"/>
    </location>
</feature>
<feature type="transmembrane region" description="Helical" evidence="12">
    <location>
        <begin position="70"/>
        <end position="89"/>
    </location>
</feature>
<evidence type="ECO:0000256" key="3">
    <source>
        <dbReference type="ARBA" id="ARBA00022448"/>
    </source>
</evidence>
<keyword evidence="5 12" id="KW-0812">Transmembrane</keyword>
<dbReference type="GO" id="GO:0015293">
    <property type="term" value="F:symporter activity"/>
    <property type="evidence" value="ECO:0007669"/>
    <property type="project" value="UniProtKB-KW"/>
</dbReference>
<evidence type="ECO:0000256" key="10">
    <source>
        <dbReference type="ARBA" id="ARBA00039918"/>
    </source>
</evidence>
<keyword evidence="3" id="KW-0813">Transport</keyword>
<dbReference type="PROSITE" id="PS50850">
    <property type="entry name" value="MFS"/>
    <property type="match status" value="1"/>
</dbReference>
<dbReference type="Gene3D" id="1.20.1250.20">
    <property type="entry name" value="MFS general substrate transporter like domains"/>
    <property type="match status" value="2"/>
</dbReference>
<feature type="transmembrane region" description="Helical" evidence="12">
    <location>
        <begin position="415"/>
        <end position="436"/>
    </location>
</feature>
<feature type="transmembrane region" description="Helical" evidence="12">
    <location>
        <begin position="442"/>
        <end position="462"/>
    </location>
</feature>
<protein>
    <recommendedName>
        <fullName evidence="10">Putative proline/betaine transporter</fullName>
    </recommendedName>
</protein>
<feature type="transmembrane region" description="Helical" evidence="12">
    <location>
        <begin position="95"/>
        <end position="119"/>
    </location>
</feature>
<comment type="similarity">
    <text evidence="2">Belongs to the major facilitator superfamily. Metabolite:H+ Symporter (MHS) family (TC 2.A.1.6) family.</text>
</comment>
<dbReference type="InterPro" id="IPR011701">
    <property type="entry name" value="MFS"/>
</dbReference>
<keyword evidence="7 12" id="KW-1133">Transmembrane helix</keyword>